<evidence type="ECO:0008006" key="4">
    <source>
        <dbReference type="Google" id="ProtNLM"/>
    </source>
</evidence>
<sequence length="70" mass="8220">MRPLLSMMSFMLLGMETKLLVPEVLKSFFFAFFSRSYLGADLERYFRWLVATDVPRWPVRDDILSSPTVP</sequence>
<dbReference type="Proteomes" id="UP000837857">
    <property type="component" value="Chromosome 14"/>
</dbReference>
<proteinExistence type="predicted"/>
<keyword evidence="1" id="KW-0732">Signal</keyword>
<evidence type="ECO:0000313" key="3">
    <source>
        <dbReference type="Proteomes" id="UP000837857"/>
    </source>
</evidence>
<accession>A0ABN8HZI8</accession>
<feature type="chain" id="PRO_5047238684" description="Secreted protein" evidence="1">
    <location>
        <begin position="20"/>
        <end position="70"/>
    </location>
</feature>
<organism evidence="2 3">
    <name type="scientific">Iphiclides podalirius</name>
    <name type="common">scarce swallowtail</name>
    <dbReference type="NCBI Taxonomy" id="110791"/>
    <lineage>
        <taxon>Eukaryota</taxon>
        <taxon>Metazoa</taxon>
        <taxon>Ecdysozoa</taxon>
        <taxon>Arthropoda</taxon>
        <taxon>Hexapoda</taxon>
        <taxon>Insecta</taxon>
        <taxon>Pterygota</taxon>
        <taxon>Neoptera</taxon>
        <taxon>Endopterygota</taxon>
        <taxon>Lepidoptera</taxon>
        <taxon>Glossata</taxon>
        <taxon>Ditrysia</taxon>
        <taxon>Papilionoidea</taxon>
        <taxon>Papilionidae</taxon>
        <taxon>Papilioninae</taxon>
        <taxon>Iphiclides</taxon>
    </lineage>
</organism>
<protein>
    <recommendedName>
        <fullName evidence="4">Secreted protein</fullName>
    </recommendedName>
</protein>
<reference evidence="2" key="1">
    <citation type="submission" date="2022-03" db="EMBL/GenBank/DDBJ databases">
        <authorList>
            <person name="Martin H S."/>
        </authorList>
    </citation>
    <scope>NUCLEOTIDE SEQUENCE</scope>
</reference>
<name>A0ABN8HZI8_9NEOP</name>
<evidence type="ECO:0000256" key="1">
    <source>
        <dbReference type="SAM" id="SignalP"/>
    </source>
</evidence>
<gene>
    <name evidence="2" type="ORF">IPOD504_LOCUS3644</name>
</gene>
<feature type="non-terminal residue" evidence="2">
    <location>
        <position position="70"/>
    </location>
</feature>
<evidence type="ECO:0000313" key="2">
    <source>
        <dbReference type="EMBL" id="CAH2042191.1"/>
    </source>
</evidence>
<keyword evidence="3" id="KW-1185">Reference proteome</keyword>
<dbReference type="EMBL" id="OW152826">
    <property type="protein sequence ID" value="CAH2042191.1"/>
    <property type="molecule type" value="Genomic_DNA"/>
</dbReference>
<feature type="signal peptide" evidence="1">
    <location>
        <begin position="1"/>
        <end position="19"/>
    </location>
</feature>